<evidence type="ECO:0000313" key="2">
    <source>
        <dbReference type="Proteomes" id="UP000054843"/>
    </source>
</evidence>
<comment type="caution">
    <text evidence="1">The sequence shown here is derived from an EMBL/GenBank/DDBJ whole genome shotgun (WGS) entry which is preliminary data.</text>
</comment>
<name>A0A0V1MB54_9BILA</name>
<protein>
    <submittedName>
        <fullName evidence="1">Uncharacterized protein</fullName>
    </submittedName>
</protein>
<dbReference type="EMBL" id="JYDO01000147">
    <property type="protein sequence ID" value="KRZ69030.1"/>
    <property type="molecule type" value="Genomic_DNA"/>
</dbReference>
<organism evidence="1 2">
    <name type="scientific">Trichinella papuae</name>
    <dbReference type="NCBI Taxonomy" id="268474"/>
    <lineage>
        <taxon>Eukaryota</taxon>
        <taxon>Metazoa</taxon>
        <taxon>Ecdysozoa</taxon>
        <taxon>Nematoda</taxon>
        <taxon>Enoplea</taxon>
        <taxon>Dorylaimia</taxon>
        <taxon>Trichinellida</taxon>
        <taxon>Trichinellidae</taxon>
        <taxon>Trichinella</taxon>
    </lineage>
</organism>
<accession>A0A0V1MB54</accession>
<gene>
    <name evidence="1" type="ORF">T10_11414</name>
</gene>
<dbReference type="Proteomes" id="UP000054843">
    <property type="component" value="Unassembled WGS sequence"/>
</dbReference>
<proteinExistence type="predicted"/>
<evidence type="ECO:0000313" key="1">
    <source>
        <dbReference type="EMBL" id="KRZ69030.1"/>
    </source>
</evidence>
<keyword evidence="2" id="KW-1185">Reference proteome</keyword>
<sequence length="59" mass="6724">MDKAPASGAGDCGFESRHRHFSKRIAMEIVPSSRTNSLKTKWDIVHIVKAKINFQRQQL</sequence>
<reference evidence="1 2" key="1">
    <citation type="submission" date="2015-01" db="EMBL/GenBank/DDBJ databases">
        <title>Evolution of Trichinella species and genotypes.</title>
        <authorList>
            <person name="Korhonen P.K."/>
            <person name="Edoardo P."/>
            <person name="Giuseppe L.R."/>
            <person name="Gasser R.B."/>
        </authorList>
    </citation>
    <scope>NUCLEOTIDE SEQUENCE [LARGE SCALE GENOMIC DNA]</scope>
    <source>
        <strain evidence="1">ISS1980</strain>
    </source>
</reference>
<dbReference type="AntiFam" id="ANF00013">
    <property type="entry name" value="tRNA translation"/>
</dbReference>
<dbReference type="AlphaFoldDB" id="A0A0V1MB54"/>